<evidence type="ECO:0000256" key="2">
    <source>
        <dbReference type="ARBA" id="ARBA00022679"/>
    </source>
</evidence>
<dbReference type="Gene3D" id="3.90.400.10">
    <property type="entry name" value="Oligo-1,6-glucosidase, Domain 2"/>
    <property type="match status" value="1"/>
</dbReference>
<evidence type="ECO:0000259" key="3">
    <source>
        <dbReference type="SMART" id="SM00642"/>
    </source>
</evidence>
<dbReference type="PANTHER" id="PTHR38784">
    <property type="entry name" value="SUCROSE PHOSPHORYLASE"/>
    <property type="match status" value="1"/>
</dbReference>
<comment type="caution">
    <text evidence="4">The sequence shown here is derived from an EMBL/GenBank/DDBJ whole genome shotgun (WGS) entry which is preliminary data.</text>
</comment>
<dbReference type="Proteomes" id="UP001466331">
    <property type="component" value="Unassembled WGS sequence"/>
</dbReference>
<dbReference type="PIRSF" id="PIRSF003059">
    <property type="entry name" value="Sucrose_phosphorylase"/>
    <property type="match status" value="1"/>
</dbReference>
<sequence>MSQSKIKNLIAFIYEDSYQDVFKQLSIIIDKYKKEIIPPDDFSALDSLPLDNTDAVLITYGDQFRGDFAPYIRLLDKFLEDYTDDAIKGVHILPFFPYSSDDGFSIIDYRQVNPDWGSWDDVKEIARKHRLMVDLVLNHCSTKSTWFKAFLDGDLKYRDYFITVEPGADLSSVFRPRALPLVHEFDTSWGKKLVWTTFSRDQVDLNYANPAVLLEMIDIFLFYVKNGAQIIRLDAIAYLWKELGTSCLHHPKTHAVVKLFRAVCEEVCPWVLIITETNVPHKENISYFGEDLDEAQLVYQFALPPLVLDAFIRRDMSYLASWAKTIDTYGGRVSYFNFLASHDGIGVLPARGILPDEYIDNMIEIVKERGGLVSYKSTPQGDVPYELNINYLSAVAEEHLDTATRARKFIASQAILLTLVGMPGIYVHSLLGSQNWREGVEETGMNRTINRQKFVLRELVEELSDPDSLRRLVLDSYLAMLKARTSSSAFDPKGTQNILEAPSSMLAVLRISPDGKDRVLCLISSDNREIEFVFDKSVFGDSEFKVLRELISGDRILPFTEGTDKLSIGVEPYDVLWLVPDNG</sequence>
<dbReference type="SMART" id="SM00642">
    <property type="entry name" value="Aamy"/>
    <property type="match status" value="1"/>
</dbReference>
<evidence type="ECO:0000313" key="5">
    <source>
        <dbReference type="Proteomes" id="UP001466331"/>
    </source>
</evidence>
<protein>
    <submittedName>
        <fullName evidence="4">Sugar phosphorylase</fullName>
    </submittedName>
</protein>
<reference evidence="4 5" key="1">
    <citation type="submission" date="2024-03" db="EMBL/GenBank/DDBJ databases">
        <title>Ignisphaera cupida sp. nov., a hyperthermophilic hydrolytic archaeon from a hot spring of Kamchatka, and proposal of Ignisphaeraceae fam. nov.</title>
        <authorList>
            <person name="Podosokorskaya O.A."/>
            <person name="Elcheninov A.G."/>
            <person name="Maltseva A.I."/>
            <person name="Zayulina K.S."/>
            <person name="Novikov A."/>
            <person name="Merkel A.Y."/>
        </authorList>
    </citation>
    <scope>NUCLEOTIDE SEQUENCE [LARGE SCALE GENOMIC DNA]</scope>
    <source>
        <strain evidence="4 5">38H-sp</strain>
    </source>
</reference>
<dbReference type="InterPro" id="IPR006047">
    <property type="entry name" value="GH13_cat_dom"/>
</dbReference>
<dbReference type="InterPro" id="IPR016377">
    <property type="entry name" value="Sucrose_GGa_phosphorylase-rel"/>
</dbReference>
<dbReference type="InterPro" id="IPR033746">
    <property type="entry name" value="GGa_phosphorylase"/>
</dbReference>
<feature type="domain" description="Glycosyl hydrolase family 13 catalytic" evidence="3">
    <location>
        <begin position="12"/>
        <end position="407"/>
    </location>
</feature>
<gene>
    <name evidence="4" type="ORF">WKV44_08215</name>
</gene>
<dbReference type="Gene3D" id="3.20.20.80">
    <property type="entry name" value="Glycosidases"/>
    <property type="match status" value="1"/>
</dbReference>
<dbReference type="CDD" id="cd11356">
    <property type="entry name" value="AmyAc_Sucrose_phosphorylase-like_1"/>
    <property type="match status" value="1"/>
</dbReference>
<keyword evidence="2" id="KW-0808">Transferase</keyword>
<dbReference type="Pfam" id="PF00128">
    <property type="entry name" value="Alpha-amylase"/>
    <property type="match status" value="1"/>
</dbReference>
<dbReference type="InterPro" id="IPR045857">
    <property type="entry name" value="O16G_dom_2"/>
</dbReference>
<dbReference type="InterPro" id="IPR017853">
    <property type="entry name" value="GH"/>
</dbReference>
<dbReference type="PANTHER" id="PTHR38784:SF1">
    <property type="entry name" value="SUCROSE PHOSPHORYLASE"/>
    <property type="match status" value="1"/>
</dbReference>
<accession>A0ABU9UEE2</accession>
<organism evidence="4 5">
    <name type="scientific">Rarispira pelagica</name>
    <dbReference type="NCBI Taxonomy" id="3141764"/>
    <lineage>
        <taxon>Bacteria</taxon>
        <taxon>Pseudomonadati</taxon>
        <taxon>Spirochaetota</taxon>
        <taxon>Spirochaetia</taxon>
        <taxon>Winmispirales</taxon>
        <taxon>Winmispiraceae</taxon>
        <taxon>Rarispira</taxon>
    </lineage>
</organism>
<name>A0ABU9UEE2_9SPIR</name>
<evidence type="ECO:0000256" key="1">
    <source>
        <dbReference type="ARBA" id="ARBA00022676"/>
    </source>
</evidence>
<evidence type="ECO:0000313" key="4">
    <source>
        <dbReference type="EMBL" id="MEM5948527.1"/>
    </source>
</evidence>
<keyword evidence="5" id="KW-1185">Reference proteome</keyword>
<proteinExistence type="predicted"/>
<dbReference type="RefSeq" id="WP_420069980.1">
    <property type="nucleotide sequence ID" value="NZ_JBCHKQ010000004.1"/>
</dbReference>
<dbReference type="EMBL" id="JBCHKQ010000004">
    <property type="protein sequence ID" value="MEM5948527.1"/>
    <property type="molecule type" value="Genomic_DNA"/>
</dbReference>
<dbReference type="SUPFAM" id="SSF51445">
    <property type="entry name" value="(Trans)glycosidases"/>
    <property type="match status" value="1"/>
</dbReference>
<keyword evidence="1" id="KW-0328">Glycosyltransferase</keyword>